<dbReference type="GeneID" id="39980026"/>
<gene>
    <name evidence="2" type="ORF">cubi_03234</name>
</gene>
<dbReference type="EMBL" id="LRBP01000032">
    <property type="protein sequence ID" value="OII70936.1"/>
    <property type="molecule type" value="Genomic_DNA"/>
</dbReference>
<evidence type="ECO:0000313" key="3">
    <source>
        <dbReference type="Proteomes" id="UP000186176"/>
    </source>
</evidence>
<proteinExistence type="predicted"/>
<dbReference type="VEuPathDB" id="CryptoDB:cubi_03234"/>
<sequence length="170" mass="19526">MMSDVTSDQQIVDDEIVFVDLPELSRFEIFEGMKVMIENINFNDTNENMDFNLVIQPRDEPEQESMTLKFQGKNMETVGTCLFFADSEPIDRDSSEGEPKASITEKDIQNDRIEDKDVEMNDECRVQSDLERKSYSETRNGESDIVNDVSKSKLLCIGKCKKVVQAFIED</sequence>
<evidence type="ECO:0000256" key="1">
    <source>
        <dbReference type="SAM" id="MobiDB-lite"/>
    </source>
</evidence>
<comment type="caution">
    <text evidence="2">The sequence shown here is derived from an EMBL/GenBank/DDBJ whole genome shotgun (WGS) entry which is preliminary data.</text>
</comment>
<feature type="compositionally biased region" description="Basic and acidic residues" evidence="1">
    <location>
        <begin position="89"/>
        <end position="109"/>
    </location>
</feature>
<dbReference type="AlphaFoldDB" id="A0A1J4M9N7"/>
<feature type="region of interest" description="Disordered" evidence="1">
    <location>
        <begin position="87"/>
        <end position="109"/>
    </location>
</feature>
<reference evidence="2 3" key="1">
    <citation type="submission" date="2016-10" db="EMBL/GenBank/DDBJ databases">
        <title>Reductive evolution of mitochondrial metabolism and differential evolution of invasion-related proteins in Cryptosporidium.</title>
        <authorList>
            <person name="Liu S."/>
            <person name="Roellig D.M."/>
            <person name="Guo Y."/>
            <person name="Li N."/>
            <person name="Frace M.A."/>
            <person name="Tang K."/>
            <person name="Zhang L."/>
            <person name="Feng Y."/>
            <person name="Xiao L."/>
        </authorList>
    </citation>
    <scope>NUCLEOTIDE SEQUENCE [LARGE SCALE GENOMIC DNA]</scope>
    <source>
        <strain evidence="2">39726</strain>
    </source>
</reference>
<organism evidence="2 3">
    <name type="scientific">Cryptosporidium ubiquitum</name>
    <dbReference type="NCBI Taxonomy" id="857276"/>
    <lineage>
        <taxon>Eukaryota</taxon>
        <taxon>Sar</taxon>
        <taxon>Alveolata</taxon>
        <taxon>Apicomplexa</taxon>
        <taxon>Conoidasida</taxon>
        <taxon>Coccidia</taxon>
        <taxon>Eucoccidiorida</taxon>
        <taxon>Eimeriorina</taxon>
        <taxon>Cryptosporidiidae</taxon>
        <taxon>Cryptosporidium</taxon>
    </lineage>
</organism>
<protein>
    <submittedName>
        <fullName evidence="2">Uncharacterized protein</fullName>
    </submittedName>
</protein>
<feature type="region of interest" description="Disordered" evidence="1">
    <location>
        <begin position="122"/>
        <end position="143"/>
    </location>
</feature>
<name>A0A1J4M9N7_9CRYT</name>
<feature type="compositionally biased region" description="Basic and acidic residues" evidence="1">
    <location>
        <begin position="122"/>
        <end position="142"/>
    </location>
</feature>
<accession>A0A1J4M9N7</accession>
<evidence type="ECO:0000313" key="2">
    <source>
        <dbReference type="EMBL" id="OII70936.1"/>
    </source>
</evidence>
<dbReference type="Proteomes" id="UP000186176">
    <property type="component" value="Unassembled WGS sequence"/>
</dbReference>
<keyword evidence="3" id="KW-1185">Reference proteome</keyword>
<dbReference type="RefSeq" id="XP_028873033.1">
    <property type="nucleotide sequence ID" value="XM_029020247.1"/>
</dbReference>
<dbReference type="OrthoDB" id="336780at2759"/>